<evidence type="ECO:0000313" key="3">
    <source>
        <dbReference type="Proteomes" id="UP000041254"/>
    </source>
</evidence>
<dbReference type="Proteomes" id="UP000041254">
    <property type="component" value="Unassembled WGS sequence"/>
</dbReference>
<gene>
    <name evidence="2" type="ORF">Vbra_14158</name>
</gene>
<dbReference type="InParanoid" id="A0A0G4F0E3"/>
<protein>
    <submittedName>
        <fullName evidence="2">Uncharacterized protein</fullName>
    </submittedName>
</protein>
<evidence type="ECO:0000256" key="1">
    <source>
        <dbReference type="SAM" id="MobiDB-lite"/>
    </source>
</evidence>
<feature type="region of interest" description="Disordered" evidence="1">
    <location>
        <begin position="1"/>
        <end position="21"/>
    </location>
</feature>
<name>A0A0G4F0E3_VITBC</name>
<organism evidence="2 3">
    <name type="scientific">Vitrella brassicaformis (strain CCMP3155)</name>
    <dbReference type="NCBI Taxonomy" id="1169540"/>
    <lineage>
        <taxon>Eukaryota</taxon>
        <taxon>Sar</taxon>
        <taxon>Alveolata</taxon>
        <taxon>Colpodellida</taxon>
        <taxon>Vitrellaceae</taxon>
        <taxon>Vitrella</taxon>
    </lineage>
</organism>
<evidence type="ECO:0000313" key="2">
    <source>
        <dbReference type="EMBL" id="CEM05193.1"/>
    </source>
</evidence>
<feature type="region of interest" description="Disordered" evidence="1">
    <location>
        <begin position="163"/>
        <end position="329"/>
    </location>
</feature>
<feature type="compositionally biased region" description="Basic and acidic residues" evidence="1">
    <location>
        <begin position="305"/>
        <end position="318"/>
    </location>
</feature>
<feature type="compositionally biased region" description="Basic and acidic residues" evidence="1">
    <location>
        <begin position="203"/>
        <end position="221"/>
    </location>
</feature>
<reference evidence="2 3" key="1">
    <citation type="submission" date="2014-11" db="EMBL/GenBank/DDBJ databases">
        <authorList>
            <person name="Zhu J."/>
            <person name="Qi W."/>
            <person name="Song R."/>
        </authorList>
    </citation>
    <scope>NUCLEOTIDE SEQUENCE [LARGE SCALE GENOMIC DNA]</scope>
</reference>
<dbReference type="AlphaFoldDB" id="A0A0G4F0E3"/>
<sequence length="329" mass="36730">MPMLFSRGHARQGSNDSRILEDGVDPPDDWNWFIIQPLKACLVLCSGLHHSRAEESEMRVTFPSATRYPPHNESADDDLVVKYHSGRLKKRLNVVEGEILRLRRRGMPCCANGGSGEVEDEIRQERARLKREQIEIYQKLYNIQDYLKDRRRYPDKRIPLPDMNLPDVGSGTADMYAPRGEVPTSMVRVGVSRPATTSTTGQRRVERGKGVRSSLAEKEEVVGASSSSPPSSKQTRSRDNVEVGGAGVDGVGGERRVSGKRSMSPSTALPTKASDMPFFTHDYPLDDDGDDRDDEQDDEGDNQDEGDRRPLTPKREAEIAGIVKKWLPA</sequence>
<accession>A0A0G4F0E3</accession>
<dbReference type="EMBL" id="CDMY01000356">
    <property type="protein sequence ID" value="CEM05193.1"/>
    <property type="molecule type" value="Genomic_DNA"/>
</dbReference>
<keyword evidence="3" id="KW-1185">Reference proteome</keyword>
<feature type="compositionally biased region" description="Acidic residues" evidence="1">
    <location>
        <begin position="285"/>
        <end position="304"/>
    </location>
</feature>
<dbReference type="VEuPathDB" id="CryptoDB:Vbra_14158"/>
<proteinExistence type="predicted"/>